<dbReference type="Proteomes" id="UP001165186">
    <property type="component" value="Unassembled WGS sequence"/>
</dbReference>
<proteinExistence type="predicted"/>
<protein>
    <submittedName>
        <fullName evidence="1">3-oxoacyl</fullName>
    </submittedName>
</protein>
<name>A0ACB5RWX3_9PEZI</name>
<reference evidence="1" key="1">
    <citation type="submission" date="2024-09" db="EMBL/GenBank/DDBJ databases">
        <title>Draft Genome Sequences of Neofusicoccum parvum.</title>
        <authorList>
            <person name="Ashida A."/>
            <person name="Camagna M."/>
            <person name="Tanaka A."/>
            <person name="Takemoto D."/>
        </authorList>
    </citation>
    <scope>NUCLEOTIDE SEQUENCE</scope>
    <source>
        <strain evidence="1">PPO83</strain>
    </source>
</reference>
<comment type="caution">
    <text evidence="1">The sequence shown here is derived from an EMBL/GenBank/DDBJ whole genome shotgun (WGS) entry which is preliminary data.</text>
</comment>
<gene>
    <name evidence="1" type="primary">g3684</name>
    <name evidence="1" type="ORF">NpPPO83_00003684</name>
</gene>
<evidence type="ECO:0000313" key="1">
    <source>
        <dbReference type="EMBL" id="GME24996.1"/>
    </source>
</evidence>
<keyword evidence="2" id="KW-1185">Reference proteome</keyword>
<evidence type="ECO:0000313" key="2">
    <source>
        <dbReference type="Proteomes" id="UP001165186"/>
    </source>
</evidence>
<accession>A0ACB5RWX3</accession>
<sequence>MGFSMLHRTALSRAIPSRPALRLAAATPAPRCTAATPPRQHTYHTNALLTGHHALVTGGSRGIGKAIATRFASLNASTTIVGRNAETLRLAVQEIAAAAPETSSASPPPTHGFVTGDISTKGFWEMLTRSLLLRTTLAPSPAPSPPATHHHHHHHLGSLEGGWEEDAEAPSSDPEAPPEPDAGSDGWHRAALDPAPTTVLVNAAGVTHNALLVRQSVARAEDVVQTNLMGTVWGCKVLGKLLLGAARRRRAAAGAGGGVSIVNVSSLLAVQGGVGSAAYAASKAGVLAMQPEAREKALERIPLKRFGTVEEIADAAVFLATNQYANNCVINLDGGMSAVSIVVVFSFRSR</sequence>
<dbReference type="EMBL" id="BSXG01000016">
    <property type="protein sequence ID" value="GME24996.1"/>
    <property type="molecule type" value="Genomic_DNA"/>
</dbReference>
<organism evidence="1 2">
    <name type="scientific">Neofusicoccum parvum</name>
    <dbReference type="NCBI Taxonomy" id="310453"/>
    <lineage>
        <taxon>Eukaryota</taxon>
        <taxon>Fungi</taxon>
        <taxon>Dikarya</taxon>
        <taxon>Ascomycota</taxon>
        <taxon>Pezizomycotina</taxon>
        <taxon>Dothideomycetes</taxon>
        <taxon>Dothideomycetes incertae sedis</taxon>
        <taxon>Botryosphaeriales</taxon>
        <taxon>Botryosphaeriaceae</taxon>
        <taxon>Neofusicoccum</taxon>
    </lineage>
</organism>